<evidence type="ECO:0000256" key="1">
    <source>
        <dbReference type="SAM" id="SignalP"/>
    </source>
</evidence>
<organism evidence="2 3">
    <name type="scientific">Rhynchosporium secalis</name>
    <name type="common">Barley scald fungus</name>
    <dbReference type="NCBI Taxonomy" id="38038"/>
    <lineage>
        <taxon>Eukaryota</taxon>
        <taxon>Fungi</taxon>
        <taxon>Dikarya</taxon>
        <taxon>Ascomycota</taxon>
        <taxon>Pezizomycotina</taxon>
        <taxon>Leotiomycetes</taxon>
        <taxon>Helotiales</taxon>
        <taxon>Ploettnerulaceae</taxon>
        <taxon>Rhynchosporium</taxon>
    </lineage>
</organism>
<dbReference type="EMBL" id="FJVC01000116">
    <property type="protein sequence ID" value="CZT43133.1"/>
    <property type="molecule type" value="Genomic_DNA"/>
</dbReference>
<feature type="chain" id="PRO_5009447825" evidence="1">
    <location>
        <begin position="21"/>
        <end position="201"/>
    </location>
</feature>
<protein>
    <submittedName>
        <fullName evidence="2">Uncharacterized protein</fullName>
    </submittedName>
</protein>
<keyword evidence="1" id="KW-0732">Signal</keyword>
<keyword evidence="3" id="KW-1185">Reference proteome</keyword>
<accession>A0A1E1M1Z5</accession>
<reference evidence="3" key="1">
    <citation type="submission" date="2016-03" db="EMBL/GenBank/DDBJ databases">
        <authorList>
            <person name="Guldener U."/>
        </authorList>
    </citation>
    <scope>NUCLEOTIDE SEQUENCE [LARGE SCALE GENOMIC DNA]</scope>
</reference>
<proteinExistence type="predicted"/>
<evidence type="ECO:0000313" key="3">
    <source>
        <dbReference type="Proteomes" id="UP000177625"/>
    </source>
</evidence>
<dbReference type="AlphaFoldDB" id="A0A1E1M1Z5"/>
<gene>
    <name evidence="2" type="ORF">RSE6_03124</name>
</gene>
<dbReference type="Proteomes" id="UP000177625">
    <property type="component" value="Unassembled WGS sequence"/>
</dbReference>
<feature type="signal peptide" evidence="1">
    <location>
        <begin position="1"/>
        <end position="20"/>
    </location>
</feature>
<sequence>MKLTVALVALAAALFQQVHADEYCCVSTSEAYRSCGDGKKYCVQLATAGTKSSREVVRPYHSWSAICGQRLGFMNPVGQKKMDVSWENGLALGKQHENPRRGALLTRHWVGLSCVADTIAVRTLLVERYLASCQVRLTGMERITSNQFCVTVLHCSSFHCLARKLSTASSTRAEFCTSYLTSSNNLFPLCQVFASSLEKQA</sequence>
<evidence type="ECO:0000313" key="2">
    <source>
        <dbReference type="EMBL" id="CZT43133.1"/>
    </source>
</evidence>
<name>A0A1E1M1Z5_RHYSE</name>